<dbReference type="SUPFAM" id="SSF53167">
    <property type="entry name" value="Purine and uridine phosphorylases"/>
    <property type="match status" value="1"/>
</dbReference>
<dbReference type="AlphaFoldDB" id="A0ABD3F5K4"/>
<evidence type="ECO:0000313" key="2">
    <source>
        <dbReference type="EMBL" id="KAL3660730.1"/>
    </source>
</evidence>
<comment type="caution">
    <text evidence="2">The sequence shown here is derived from an EMBL/GenBank/DDBJ whole genome shotgun (WGS) entry which is preliminary data.</text>
</comment>
<feature type="domain" description="Nucleoside phosphorylase" evidence="1">
    <location>
        <begin position="5"/>
        <end position="119"/>
    </location>
</feature>
<accession>A0ABD3F5K4</accession>
<name>A0ABD3F5K4_9STRA</name>
<reference evidence="2 3" key="1">
    <citation type="submission" date="2024-09" db="EMBL/GenBank/DDBJ databases">
        <title>Genome sequencing and assembly of Phytophthora oleae, isolate VK10A, causative agent of rot of olive drupes.</title>
        <authorList>
            <person name="Conti Taguali S."/>
            <person name="Riolo M."/>
            <person name="La Spada F."/>
            <person name="Cacciola S.O."/>
            <person name="Dionisio G."/>
        </authorList>
    </citation>
    <scope>NUCLEOTIDE SEQUENCE [LARGE SCALE GENOMIC DNA]</scope>
    <source>
        <strain evidence="2 3">VK10A</strain>
    </source>
</reference>
<sequence>MPSSPTLSRALVTVMEDKLAALRADPVIAASGDRDALSVFDGLNATACSFYSSQGRLDSNFGDRNEKLVEDLTRAHPDFHTVEMETFHLLDLAQRSRGSIQATTAVLVVANRLSGQVAESDVLKALESFWGDVVLQTVASTPLA</sequence>
<evidence type="ECO:0000259" key="1">
    <source>
        <dbReference type="Pfam" id="PF01048"/>
    </source>
</evidence>
<evidence type="ECO:0000313" key="3">
    <source>
        <dbReference type="Proteomes" id="UP001632037"/>
    </source>
</evidence>
<dbReference type="PANTHER" id="PTHR43691">
    <property type="entry name" value="URIDINE PHOSPHORYLASE"/>
    <property type="match status" value="1"/>
</dbReference>
<dbReference type="PANTHER" id="PTHR43691:SF14">
    <property type="entry name" value="URIDINE PHOSPHORYLASE"/>
    <property type="match status" value="1"/>
</dbReference>
<dbReference type="InterPro" id="IPR035994">
    <property type="entry name" value="Nucleoside_phosphorylase_sf"/>
</dbReference>
<dbReference type="EMBL" id="JBIMZQ010000039">
    <property type="protein sequence ID" value="KAL3660730.1"/>
    <property type="molecule type" value="Genomic_DNA"/>
</dbReference>
<dbReference type="InterPro" id="IPR000845">
    <property type="entry name" value="Nucleoside_phosphorylase_d"/>
</dbReference>
<dbReference type="Pfam" id="PF01048">
    <property type="entry name" value="PNP_UDP_1"/>
    <property type="match status" value="1"/>
</dbReference>
<dbReference type="Proteomes" id="UP001632037">
    <property type="component" value="Unassembled WGS sequence"/>
</dbReference>
<organism evidence="2 3">
    <name type="scientific">Phytophthora oleae</name>
    <dbReference type="NCBI Taxonomy" id="2107226"/>
    <lineage>
        <taxon>Eukaryota</taxon>
        <taxon>Sar</taxon>
        <taxon>Stramenopiles</taxon>
        <taxon>Oomycota</taxon>
        <taxon>Peronosporomycetes</taxon>
        <taxon>Peronosporales</taxon>
        <taxon>Peronosporaceae</taxon>
        <taxon>Phytophthora</taxon>
    </lineage>
</organism>
<proteinExistence type="predicted"/>
<protein>
    <recommendedName>
        <fullName evidence="1">Nucleoside phosphorylase domain-containing protein</fullName>
    </recommendedName>
</protein>
<dbReference type="Gene3D" id="3.40.50.1580">
    <property type="entry name" value="Nucleoside phosphorylase domain"/>
    <property type="match status" value="1"/>
</dbReference>
<keyword evidence="3" id="KW-1185">Reference proteome</keyword>
<gene>
    <name evidence="2" type="ORF">V7S43_014133</name>
</gene>